<accession>A0A6G0VUC8</accession>
<organism evidence="3 4">
    <name type="scientific">Aphis craccivora</name>
    <name type="common">Cowpea aphid</name>
    <dbReference type="NCBI Taxonomy" id="307492"/>
    <lineage>
        <taxon>Eukaryota</taxon>
        <taxon>Metazoa</taxon>
        <taxon>Ecdysozoa</taxon>
        <taxon>Arthropoda</taxon>
        <taxon>Hexapoda</taxon>
        <taxon>Insecta</taxon>
        <taxon>Pterygota</taxon>
        <taxon>Neoptera</taxon>
        <taxon>Paraneoptera</taxon>
        <taxon>Hemiptera</taxon>
        <taxon>Sternorrhyncha</taxon>
        <taxon>Aphidomorpha</taxon>
        <taxon>Aphidoidea</taxon>
        <taxon>Aphididae</taxon>
        <taxon>Aphidini</taxon>
        <taxon>Aphis</taxon>
        <taxon>Aphis</taxon>
    </lineage>
</organism>
<dbReference type="PANTHER" id="PTHR45749">
    <property type="match status" value="1"/>
</dbReference>
<dbReference type="InterPro" id="IPR025398">
    <property type="entry name" value="DUF4371"/>
</dbReference>
<dbReference type="Proteomes" id="UP000478052">
    <property type="component" value="Unassembled WGS sequence"/>
</dbReference>
<reference evidence="3 4" key="1">
    <citation type="submission" date="2019-08" db="EMBL/GenBank/DDBJ databases">
        <title>Whole genome of Aphis craccivora.</title>
        <authorList>
            <person name="Voronova N.V."/>
            <person name="Shulinski R.S."/>
            <person name="Bandarenka Y.V."/>
            <person name="Zhorov D.G."/>
            <person name="Warner D."/>
        </authorList>
    </citation>
    <scope>NUCLEOTIDE SEQUENCE [LARGE SCALE GENOMIC DNA]</scope>
    <source>
        <strain evidence="3">180601</strain>
        <tissue evidence="3">Whole Body</tissue>
    </source>
</reference>
<dbReference type="AlphaFoldDB" id="A0A6G0VUC8"/>
<comment type="caution">
    <text evidence="3">The sequence shown here is derived from an EMBL/GenBank/DDBJ whole genome shotgun (WGS) entry which is preliminary data.</text>
</comment>
<dbReference type="PANTHER" id="PTHR45749:SF21">
    <property type="entry name" value="DUF4371 DOMAIN-CONTAINING PROTEIN"/>
    <property type="match status" value="1"/>
</dbReference>
<protein>
    <submittedName>
        <fullName evidence="3">52 kDa repressor of the inhibitor of the protein kinase-like</fullName>
    </submittedName>
</protein>
<evidence type="ECO:0000256" key="1">
    <source>
        <dbReference type="SAM" id="MobiDB-lite"/>
    </source>
</evidence>
<evidence type="ECO:0000259" key="2">
    <source>
        <dbReference type="Pfam" id="PF14291"/>
    </source>
</evidence>
<dbReference type="Pfam" id="PF14291">
    <property type="entry name" value="DUF4371"/>
    <property type="match status" value="1"/>
</dbReference>
<sequence>MSFFSKKPKADQRQIKTQHINDDDAIDDPEPMVSITSSKPESKDPQDPISKLLDQQVNCTINTPLMDTDFNETIIDKSDFFYVVDSISKNIKLSSKEIFDLLNKNWCPDPAFKFPLSGKRKLRFQHAWFIRWNWLVYSFKELGAYCKFCVIFGQNDGGRGCQKLGKLVLSPFNNWKDATTKFNDHLEKDYHKLSVLKADSVIDMYKNQKKPIDVRLNDNLKSEIQNNREKIKPIIDTLILCGRQGLATRGHNDSGRIDVEKELNDENDGNFRALLRYRVEGGDLMLKKHLMEAPNNATYLSGKMQNEIISVCGMIIQKQIISKINRAKCFSILADETADVSGVEQFSICARYYDEDLKKLREDFLVFVPVTDVTGKGLATKILETLSCLSLETKYLRGQGYDGAASMSGSFNGVKAHILEKYPLAFYIHCTSHSLNLAVSNACSVKSVRNTMGSIQEICVFFRTPKRQHVLETTIDKVLPPTNKKRLKMLCPTRWVERHDAILVFIELYKAILVALDEISEWEYIDTSSKAKRLMIIIEQPEFIITTHIIGKVFSVSMPLSRQLQTENIDLLTALKVVGDVQQILQRFRENVVNDFHNEFLKIEQWCQDLNIDTDFKRLTRT</sequence>
<evidence type="ECO:0000313" key="3">
    <source>
        <dbReference type="EMBL" id="KAF0710000.1"/>
    </source>
</evidence>
<evidence type="ECO:0000313" key="4">
    <source>
        <dbReference type="Proteomes" id="UP000478052"/>
    </source>
</evidence>
<proteinExistence type="predicted"/>
<dbReference type="EMBL" id="VUJU01011769">
    <property type="protein sequence ID" value="KAF0710000.1"/>
    <property type="molecule type" value="Genomic_DNA"/>
</dbReference>
<name>A0A6G0VUC8_APHCR</name>
<keyword evidence="4" id="KW-1185">Reference proteome</keyword>
<dbReference type="InterPro" id="IPR012337">
    <property type="entry name" value="RNaseH-like_sf"/>
</dbReference>
<dbReference type="SUPFAM" id="SSF53098">
    <property type="entry name" value="Ribonuclease H-like"/>
    <property type="match status" value="1"/>
</dbReference>
<dbReference type="OrthoDB" id="6614843at2759"/>
<gene>
    <name evidence="3" type="ORF">FWK35_00035348</name>
</gene>
<feature type="compositionally biased region" description="Basic and acidic residues" evidence="1">
    <location>
        <begin position="8"/>
        <end position="22"/>
    </location>
</feature>
<feature type="domain" description="DUF4371" evidence="2">
    <location>
        <begin position="226"/>
        <end position="413"/>
    </location>
</feature>
<feature type="region of interest" description="Disordered" evidence="1">
    <location>
        <begin position="1"/>
        <end position="48"/>
    </location>
</feature>